<keyword evidence="1" id="KW-0732">Signal</keyword>
<proteinExistence type="predicted"/>
<evidence type="ECO:0000256" key="1">
    <source>
        <dbReference type="SAM" id="SignalP"/>
    </source>
</evidence>
<sequence length="103" mass="11482">MKNLFKIAMFAAGTFMISPAFAQTHKDSTIGHKISKTAKKVGHKTSQIAANGASAVVDKKYEGKVGPGNHTVYIDEHDKYYYINKKGHRVYVKKSQLIDKPEK</sequence>
<reference evidence="2 3" key="1">
    <citation type="journal article" date="2013" name="J. Microbiol.">
        <title>Mucilaginibacter ginsenosidivorax sp. nov., with ginsenoside converting activity isolated from sediment.</title>
        <authorList>
            <person name="Kim J.K."/>
            <person name="Choi T.E."/>
            <person name="Liu Q.M."/>
            <person name="Park H.Y."/>
            <person name="Yi T.H."/>
            <person name="Yoon M.H."/>
            <person name="Kim S.C."/>
            <person name="Im W.T."/>
        </authorList>
    </citation>
    <scope>NUCLEOTIDE SEQUENCE [LARGE SCALE GENOMIC DNA]</scope>
    <source>
        <strain evidence="2 3">KHI28</strain>
    </source>
</reference>
<name>A0A5B8VX84_9SPHI</name>
<dbReference type="AlphaFoldDB" id="A0A5B8VX84"/>
<evidence type="ECO:0000313" key="2">
    <source>
        <dbReference type="EMBL" id="QEC76180.1"/>
    </source>
</evidence>
<organism evidence="2 3">
    <name type="scientific">Mucilaginibacter ginsenosidivorax</name>
    <dbReference type="NCBI Taxonomy" id="862126"/>
    <lineage>
        <taxon>Bacteria</taxon>
        <taxon>Pseudomonadati</taxon>
        <taxon>Bacteroidota</taxon>
        <taxon>Sphingobacteriia</taxon>
        <taxon>Sphingobacteriales</taxon>
        <taxon>Sphingobacteriaceae</taxon>
        <taxon>Mucilaginibacter</taxon>
    </lineage>
</organism>
<dbReference type="Proteomes" id="UP000321362">
    <property type="component" value="Chromosome"/>
</dbReference>
<dbReference type="KEGG" id="mgk:FSB76_09585"/>
<dbReference type="RefSeq" id="WP_147053361.1">
    <property type="nucleotide sequence ID" value="NZ_CP042437.1"/>
</dbReference>
<feature type="chain" id="PRO_5022683403" description="PBCV-specific basic adaptor domain-containing protein" evidence="1">
    <location>
        <begin position="23"/>
        <end position="103"/>
    </location>
</feature>
<gene>
    <name evidence="2" type="ORF">FSB76_09585</name>
</gene>
<dbReference type="OrthoDB" id="674866at2"/>
<keyword evidence="3" id="KW-1185">Reference proteome</keyword>
<evidence type="ECO:0008006" key="4">
    <source>
        <dbReference type="Google" id="ProtNLM"/>
    </source>
</evidence>
<feature type="signal peptide" evidence="1">
    <location>
        <begin position="1"/>
        <end position="22"/>
    </location>
</feature>
<dbReference type="EMBL" id="CP042437">
    <property type="protein sequence ID" value="QEC76180.1"/>
    <property type="molecule type" value="Genomic_DNA"/>
</dbReference>
<accession>A0A5B8VX84</accession>
<protein>
    <recommendedName>
        <fullName evidence="4">PBCV-specific basic adaptor domain-containing protein</fullName>
    </recommendedName>
</protein>
<evidence type="ECO:0000313" key="3">
    <source>
        <dbReference type="Proteomes" id="UP000321362"/>
    </source>
</evidence>